<accession>A0A3E2V7U4</accession>
<sequence>MLDVIDVSRWQGTIDWKKVKASGKVGGVMIRAVSTKSGQLYVDPCFEANYAGAKSVGLPVGVYAYTVAVTECMAKKELNLLKTCLEGKSFELPIAMDVEDPRLKGLPAAELTKLVKMELREIEKWGLYAILYTYSNFANYNLNMWQLNDFDLWLADYRNKRPTRKHGMWQYSSKGNVAGVSGVVDMNHVYKDYPSIIAKAGLTSVKGA</sequence>
<reference evidence="2 3" key="1">
    <citation type="submission" date="2018-08" db="EMBL/GenBank/DDBJ databases">
        <title>A genome reference for cultivated species of the human gut microbiota.</title>
        <authorList>
            <person name="Zou Y."/>
            <person name="Xue W."/>
            <person name="Luo G."/>
        </authorList>
    </citation>
    <scope>NUCLEOTIDE SEQUENCE [LARGE SCALE GENOMIC DNA]</scope>
    <source>
        <strain evidence="2 3">AM42-11AC</strain>
    </source>
</reference>
<comment type="caution">
    <text evidence="2">The sequence shown here is derived from an EMBL/GenBank/DDBJ whole genome shotgun (WGS) entry which is preliminary data.</text>
</comment>
<dbReference type="GO" id="GO:0016998">
    <property type="term" value="P:cell wall macromolecule catabolic process"/>
    <property type="evidence" value="ECO:0007669"/>
    <property type="project" value="InterPro"/>
</dbReference>
<dbReference type="SUPFAM" id="SSF51445">
    <property type="entry name" value="(Trans)glycosidases"/>
    <property type="match status" value="1"/>
</dbReference>
<protein>
    <recommendedName>
        <fullName evidence="4">Lysozyme</fullName>
    </recommendedName>
</protein>
<dbReference type="GO" id="GO:0016052">
    <property type="term" value="P:carbohydrate catabolic process"/>
    <property type="evidence" value="ECO:0007669"/>
    <property type="project" value="TreeGrafter"/>
</dbReference>
<dbReference type="InterPro" id="IPR017853">
    <property type="entry name" value="GH"/>
</dbReference>
<dbReference type="PANTHER" id="PTHR34135:SF2">
    <property type="entry name" value="LYSOZYME"/>
    <property type="match status" value="1"/>
</dbReference>
<dbReference type="Pfam" id="PF01183">
    <property type="entry name" value="Glyco_hydro_25"/>
    <property type="match status" value="1"/>
</dbReference>
<dbReference type="Proteomes" id="UP000261079">
    <property type="component" value="Unassembled WGS sequence"/>
</dbReference>
<dbReference type="PROSITE" id="PS51904">
    <property type="entry name" value="GLYCOSYL_HYDROL_F25_2"/>
    <property type="match status" value="1"/>
</dbReference>
<evidence type="ECO:0000313" key="3">
    <source>
        <dbReference type="Proteomes" id="UP000261079"/>
    </source>
</evidence>
<evidence type="ECO:0000313" key="2">
    <source>
        <dbReference type="EMBL" id="RGC06636.1"/>
    </source>
</evidence>
<dbReference type="Gene3D" id="3.20.20.80">
    <property type="entry name" value="Glycosidases"/>
    <property type="match status" value="1"/>
</dbReference>
<dbReference type="RefSeq" id="WP_117535383.1">
    <property type="nucleotide sequence ID" value="NZ_QVEZ01000002.1"/>
</dbReference>
<dbReference type="AlphaFoldDB" id="A0A3E2V7U4"/>
<proteinExistence type="inferred from homology"/>
<organism evidence="2 3">
    <name type="scientific">Faecalibacterium prausnitzii</name>
    <dbReference type="NCBI Taxonomy" id="853"/>
    <lineage>
        <taxon>Bacteria</taxon>
        <taxon>Bacillati</taxon>
        <taxon>Bacillota</taxon>
        <taxon>Clostridia</taxon>
        <taxon>Eubacteriales</taxon>
        <taxon>Oscillospiraceae</taxon>
        <taxon>Faecalibacterium</taxon>
    </lineage>
</organism>
<gene>
    <name evidence="2" type="ORF">DW905_05050</name>
</gene>
<dbReference type="GO" id="GO:0003796">
    <property type="term" value="F:lysozyme activity"/>
    <property type="evidence" value="ECO:0007669"/>
    <property type="project" value="InterPro"/>
</dbReference>
<comment type="similarity">
    <text evidence="1">Belongs to the glycosyl hydrolase 25 family.</text>
</comment>
<evidence type="ECO:0000256" key="1">
    <source>
        <dbReference type="ARBA" id="ARBA00010646"/>
    </source>
</evidence>
<dbReference type="EMBL" id="QVEZ01000002">
    <property type="protein sequence ID" value="RGC06636.1"/>
    <property type="molecule type" value="Genomic_DNA"/>
</dbReference>
<dbReference type="GO" id="GO:0009253">
    <property type="term" value="P:peptidoglycan catabolic process"/>
    <property type="evidence" value="ECO:0007669"/>
    <property type="project" value="InterPro"/>
</dbReference>
<dbReference type="PANTHER" id="PTHR34135">
    <property type="entry name" value="LYSOZYME"/>
    <property type="match status" value="1"/>
</dbReference>
<name>A0A3E2V7U4_9FIRM</name>
<evidence type="ECO:0008006" key="4">
    <source>
        <dbReference type="Google" id="ProtNLM"/>
    </source>
</evidence>
<dbReference type="InterPro" id="IPR002053">
    <property type="entry name" value="Glyco_hydro_25"/>
</dbReference>